<name>A0A438JM36_VITVI</name>
<proteinExistence type="predicted"/>
<accession>A0A438JM36</accession>
<evidence type="ECO:0000313" key="2">
    <source>
        <dbReference type="Proteomes" id="UP000288805"/>
    </source>
</evidence>
<protein>
    <submittedName>
        <fullName evidence="1">Syntaxin-71</fullName>
    </submittedName>
</protein>
<reference evidence="1 2" key="1">
    <citation type="journal article" date="2018" name="PLoS Genet.">
        <title>Population sequencing reveals clonal diversity and ancestral inbreeding in the grapevine cultivar Chardonnay.</title>
        <authorList>
            <person name="Roach M.J."/>
            <person name="Johnson D.L."/>
            <person name="Bohlmann J."/>
            <person name="van Vuuren H.J."/>
            <person name="Jones S.J."/>
            <person name="Pretorius I.S."/>
            <person name="Schmidt S.A."/>
            <person name="Borneman A.R."/>
        </authorList>
    </citation>
    <scope>NUCLEOTIDE SEQUENCE [LARGE SCALE GENOMIC DNA]</scope>
    <source>
        <strain evidence="2">cv. Chardonnay</strain>
        <tissue evidence="1">Leaf</tissue>
    </source>
</reference>
<gene>
    <name evidence="1" type="primary">SYP71_5</name>
    <name evidence="1" type="ORF">CK203_012926</name>
</gene>
<sequence>MSVIDLIERVDAICRRYEKYDLDNHNEALGSQYDVVEAGIEASLQKLEAATTEEDRAFDVAMKADVQQTKAYLLEEVSELQKLTLERVNVLSKEEFVAQNDLISMLKERIEAISDGIARGAKQTGGWATSASHEGIKIGSTSDKRFGSNYCQQTEESIRFRQGNEMQKMKQASFPTGKRQKRFPFLHKLRGKSHFKWPFELC</sequence>
<dbReference type="Proteomes" id="UP000288805">
    <property type="component" value="Unassembled WGS sequence"/>
</dbReference>
<comment type="caution">
    <text evidence="1">The sequence shown here is derived from an EMBL/GenBank/DDBJ whole genome shotgun (WGS) entry which is preliminary data.</text>
</comment>
<dbReference type="OrthoDB" id="29755at2759"/>
<dbReference type="EMBL" id="QGNW01000036">
    <property type="protein sequence ID" value="RVX10028.1"/>
    <property type="molecule type" value="Genomic_DNA"/>
</dbReference>
<dbReference type="AlphaFoldDB" id="A0A438JM36"/>
<organism evidence="1 2">
    <name type="scientific">Vitis vinifera</name>
    <name type="common">Grape</name>
    <dbReference type="NCBI Taxonomy" id="29760"/>
    <lineage>
        <taxon>Eukaryota</taxon>
        <taxon>Viridiplantae</taxon>
        <taxon>Streptophyta</taxon>
        <taxon>Embryophyta</taxon>
        <taxon>Tracheophyta</taxon>
        <taxon>Spermatophyta</taxon>
        <taxon>Magnoliopsida</taxon>
        <taxon>eudicotyledons</taxon>
        <taxon>Gunneridae</taxon>
        <taxon>Pentapetalae</taxon>
        <taxon>rosids</taxon>
        <taxon>Vitales</taxon>
        <taxon>Vitaceae</taxon>
        <taxon>Viteae</taxon>
        <taxon>Vitis</taxon>
    </lineage>
</organism>
<evidence type="ECO:0000313" key="1">
    <source>
        <dbReference type="EMBL" id="RVX10028.1"/>
    </source>
</evidence>